<dbReference type="GO" id="GO:0000105">
    <property type="term" value="P:L-histidine biosynthetic process"/>
    <property type="evidence" value="ECO:0007669"/>
    <property type="project" value="UniProtKB-KW"/>
</dbReference>
<dbReference type="Proteomes" id="UP001152797">
    <property type="component" value="Unassembled WGS sequence"/>
</dbReference>
<evidence type="ECO:0000313" key="8">
    <source>
        <dbReference type="EMBL" id="CAI3999166.1"/>
    </source>
</evidence>
<proteinExistence type="predicted"/>
<dbReference type="EMBL" id="CAMXCT010002591">
    <property type="protein sequence ID" value="CAI3999166.1"/>
    <property type="molecule type" value="Genomic_DNA"/>
</dbReference>
<evidence type="ECO:0000256" key="4">
    <source>
        <dbReference type="ARBA" id="ARBA00022605"/>
    </source>
</evidence>
<evidence type="ECO:0000256" key="3">
    <source>
        <dbReference type="ARBA" id="ARBA00012721"/>
    </source>
</evidence>
<comment type="catalytic activity">
    <reaction evidence="1">
        <text>1-(5-phospho-beta-D-ribosyl)-5'-AMP + H2O = 1-(5-phospho-beta-D-ribosyl)-5-[(5-phospho-beta-D-ribosylamino)methylideneamino]imidazole-4-carboxamide</text>
        <dbReference type="Rhea" id="RHEA:20049"/>
        <dbReference type="ChEBI" id="CHEBI:15377"/>
        <dbReference type="ChEBI" id="CHEBI:58435"/>
        <dbReference type="ChEBI" id="CHEBI:59457"/>
        <dbReference type="EC" id="3.5.4.19"/>
    </reaction>
</comment>
<keyword evidence="6" id="KW-0368">Histidine biosynthesis</keyword>
<dbReference type="SUPFAM" id="SSF141734">
    <property type="entry name" value="HisI-like"/>
    <property type="match status" value="1"/>
</dbReference>
<dbReference type="PANTHER" id="PTHR42945:SF1">
    <property type="entry name" value="HISTIDINE BIOSYNTHESIS BIFUNCTIONAL PROTEIN HIS7"/>
    <property type="match status" value="1"/>
</dbReference>
<feature type="domain" description="Phosphoribosyl-AMP cyclohydrolase" evidence="7">
    <location>
        <begin position="45"/>
        <end position="123"/>
    </location>
</feature>
<evidence type="ECO:0000256" key="6">
    <source>
        <dbReference type="ARBA" id="ARBA00023102"/>
    </source>
</evidence>
<dbReference type="Pfam" id="PF01502">
    <property type="entry name" value="PRA-CH"/>
    <property type="match status" value="1"/>
</dbReference>
<comment type="caution">
    <text evidence="8">The sequence shown here is derived from an EMBL/GenBank/DDBJ whole genome shotgun (WGS) entry which is preliminary data.</text>
</comment>
<evidence type="ECO:0000259" key="7">
    <source>
        <dbReference type="Pfam" id="PF01502"/>
    </source>
</evidence>
<dbReference type="PANTHER" id="PTHR42945">
    <property type="entry name" value="HISTIDINE BIOSYNTHESIS BIFUNCTIONAL PROTEIN"/>
    <property type="match status" value="1"/>
</dbReference>
<dbReference type="OrthoDB" id="1703565at2759"/>
<dbReference type="EC" id="3.5.4.19" evidence="3"/>
<dbReference type="InterPro" id="IPR038019">
    <property type="entry name" value="PRib_AMP_CycHydrolase_sf"/>
</dbReference>
<gene>
    <name evidence="8" type="ORF">C1SCF055_LOCUS25407</name>
</gene>
<dbReference type="EMBL" id="CAMXCT030002591">
    <property type="protein sequence ID" value="CAL4786478.1"/>
    <property type="molecule type" value="Genomic_DNA"/>
</dbReference>
<keyword evidence="10" id="KW-1185">Reference proteome</keyword>
<evidence type="ECO:0000313" key="9">
    <source>
        <dbReference type="EMBL" id="CAL4786478.1"/>
    </source>
</evidence>
<dbReference type="AlphaFoldDB" id="A0A9P1CXG3"/>
<reference evidence="9 10" key="2">
    <citation type="submission" date="2024-05" db="EMBL/GenBank/DDBJ databases">
        <authorList>
            <person name="Chen Y."/>
            <person name="Shah S."/>
            <person name="Dougan E. K."/>
            <person name="Thang M."/>
            <person name="Chan C."/>
        </authorList>
    </citation>
    <scope>NUCLEOTIDE SEQUENCE [LARGE SCALE GENOMIC DNA]</scope>
</reference>
<accession>A0A9P1CXG3</accession>
<sequence length="165" mass="18640">MAHFELEEGNQFLLDWYKLKKVAACESPVVPVAVQHADTMEVLIVAYANEQALVESFRRKICVLWSTSRNKLWIKGETSGDVLDLVEVRVNCEQNSLLFLVRPRLTGVCHTKGPDGSTRPSCYYRRVHWTEKTKGSEDLAEAKDDTADLSEVIKGSTQLEHLSMS</sequence>
<name>A0A9P1CXG3_9DINO</name>
<evidence type="ECO:0000256" key="1">
    <source>
        <dbReference type="ARBA" id="ARBA00000024"/>
    </source>
</evidence>
<dbReference type="Gene3D" id="3.10.20.810">
    <property type="entry name" value="Phosphoribosyl-AMP cyclohydrolase"/>
    <property type="match status" value="1"/>
</dbReference>
<organism evidence="8">
    <name type="scientific">Cladocopium goreaui</name>
    <dbReference type="NCBI Taxonomy" id="2562237"/>
    <lineage>
        <taxon>Eukaryota</taxon>
        <taxon>Sar</taxon>
        <taxon>Alveolata</taxon>
        <taxon>Dinophyceae</taxon>
        <taxon>Suessiales</taxon>
        <taxon>Symbiodiniaceae</taxon>
        <taxon>Cladocopium</taxon>
    </lineage>
</organism>
<evidence type="ECO:0000256" key="5">
    <source>
        <dbReference type="ARBA" id="ARBA00022801"/>
    </source>
</evidence>
<dbReference type="InterPro" id="IPR002496">
    <property type="entry name" value="PRib_AMP_CycHydrolase_dom"/>
</dbReference>
<dbReference type="GO" id="GO:0004635">
    <property type="term" value="F:phosphoribosyl-AMP cyclohydrolase activity"/>
    <property type="evidence" value="ECO:0007669"/>
    <property type="project" value="UniProtKB-EC"/>
</dbReference>
<keyword evidence="4" id="KW-0028">Amino-acid biosynthesis</keyword>
<reference evidence="8" key="1">
    <citation type="submission" date="2022-10" db="EMBL/GenBank/DDBJ databases">
        <authorList>
            <person name="Chen Y."/>
            <person name="Dougan E. K."/>
            <person name="Chan C."/>
            <person name="Rhodes N."/>
            <person name="Thang M."/>
        </authorList>
    </citation>
    <scope>NUCLEOTIDE SEQUENCE</scope>
</reference>
<comment type="pathway">
    <text evidence="2">Amino-acid biosynthesis; L-histidine biosynthesis; L-histidine from 5-phospho-alpha-D-ribose 1-diphosphate: step 3/9.</text>
</comment>
<keyword evidence="5" id="KW-0378">Hydrolase</keyword>
<dbReference type="EMBL" id="CAMXCT020002591">
    <property type="protein sequence ID" value="CAL1152541.1"/>
    <property type="molecule type" value="Genomic_DNA"/>
</dbReference>
<evidence type="ECO:0000256" key="2">
    <source>
        <dbReference type="ARBA" id="ARBA00005169"/>
    </source>
</evidence>
<protein>
    <recommendedName>
        <fullName evidence="3">phosphoribosyl-AMP cyclohydrolase</fullName>
        <ecNumber evidence="3">3.5.4.19</ecNumber>
    </recommendedName>
</protein>
<evidence type="ECO:0000313" key="10">
    <source>
        <dbReference type="Proteomes" id="UP001152797"/>
    </source>
</evidence>